<dbReference type="Proteomes" id="UP000006512">
    <property type="component" value="Unassembled WGS sequence"/>
</dbReference>
<keyword evidence="3" id="KW-0136">Cellulose degradation</keyword>
<dbReference type="InterPro" id="IPR001547">
    <property type="entry name" value="Glyco_hydro_5"/>
</dbReference>
<dbReference type="InterPro" id="IPR050386">
    <property type="entry name" value="Glycosyl_hydrolase_5"/>
</dbReference>
<keyword evidence="11" id="KW-1185">Reference proteome</keyword>
<dbReference type="InterPro" id="IPR005084">
    <property type="entry name" value="CBM6"/>
</dbReference>
<dbReference type="GO" id="GO:0009986">
    <property type="term" value="C:cell surface"/>
    <property type="evidence" value="ECO:0007669"/>
    <property type="project" value="TreeGrafter"/>
</dbReference>
<name>F4QI63_9CAUL</name>
<dbReference type="GO" id="GO:0008422">
    <property type="term" value="F:beta-glucosidase activity"/>
    <property type="evidence" value="ECO:0007669"/>
    <property type="project" value="TreeGrafter"/>
</dbReference>
<dbReference type="InterPro" id="IPR017853">
    <property type="entry name" value="GH"/>
</dbReference>
<feature type="domain" description="CBM6" evidence="9">
    <location>
        <begin position="95"/>
        <end position="235"/>
    </location>
</feature>
<evidence type="ECO:0000256" key="3">
    <source>
        <dbReference type="ARBA" id="ARBA00023001"/>
    </source>
</evidence>
<dbReference type="EMBL" id="GL883077">
    <property type="protein sequence ID" value="EGF92930.1"/>
    <property type="molecule type" value="Genomic_DNA"/>
</dbReference>
<reference evidence="11" key="1">
    <citation type="submission" date="2011-03" db="EMBL/GenBank/DDBJ databases">
        <title>Draft genome sequence of Brevundimonas diminuta.</title>
        <authorList>
            <person name="Brown P.J.B."/>
            <person name="Buechlein A."/>
            <person name="Hemmerich C."/>
            <person name="Brun Y.V."/>
        </authorList>
    </citation>
    <scope>NUCLEOTIDE SEQUENCE [LARGE SCALE GENOMIC DNA]</scope>
    <source>
        <strain evidence="11">C19</strain>
    </source>
</reference>
<evidence type="ECO:0000259" key="9">
    <source>
        <dbReference type="PROSITE" id="PS51175"/>
    </source>
</evidence>
<comment type="similarity">
    <text evidence="1 7">Belongs to the glycosyl hydrolase 5 (cellulase A) family.</text>
</comment>
<dbReference type="GO" id="GO:0005576">
    <property type="term" value="C:extracellular region"/>
    <property type="evidence" value="ECO:0007669"/>
    <property type="project" value="TreeGrafter"/>
</dbReference>
<dbReference type="HOGENOM" id="CLU_473024_0_0_5"/>
<dbReference type="InterPro" id="IPR008979">
    <property type="entry name" value="Galactose-bd-like_sf"/>
</dbReference>
<keyword evidence="6" id="KW-0624">Polysaccharide degradation</keyword>
<dbReference type="STRING" id="715226.ABI_13690"/>
<dbReference type="GO" id="GO:0030245">
    <property type="term" value="P:cellulose catabolic process"/>
    <property type="evidence" value="ECO:0007669"/>
    <property type="project" value="UniProtKB-KW"/>
</dbReference>
<dbReference type="InterPro" id="IPR018087">
    <property type="entry name" value="Glyco_hydro_5_CS"/>
</dbReference>
<dbReference type="Pfam" id="PF00150">
    <property type="entry name" value="Cellulase"/>
    <property type="match status" value="1"/>
</dbReference>
<dbReference type="Gene3D" id="3.20.20.80">
    <property type="entry name" value="Glycosidases"/>
    <property type="match status" value="1"/>
</dbReference>
<protein>
    <submittedName>
        <fullName evidence="10">Endoglucanase A</fullName>
    </submittedName>
</protein>
<dbReference type="CDD" id="cd04080">
    <property type="entry name" value="CBM6_cellulase-like"/>
    <property type="match status" value="1"/>
</dbReference>
<evidence type="ECO:0000256" key="8">
    <source>
        <dbReference type="SAM" id="SignalP"/>
    </source>
</evidence>
<dbReference type="PANTHER" id="PTHR31297">
    <property type="entry name" value="GLUCAN ENDO-1,6-BETA-GLUCOSIDASE B"/>
    <property type="match status" value="1"/>
</dbReference>
<dbReference type="AlphaFoldDB" id="F4QI63"/>
<dbReference type="PANTHER" id="PTHR31297:SF41">
    <property type="entry name" value="ENDOGLUCANASE, PUTATIVE (AFU_ORTHOLOGUE AFUA_5G01830)-RELATED"/>
    <property type="match status" value="1"/>
</dbReference>
<keyword evidence="5 7" id="KW-0326">Glycosidase</keyword>
<sequence length="576" mass="63542">MDMKAMLIHGRRLACLLVAVMSAHVAPAFAVGAGDAGAAFGDSRYTGEAQKIPGTVHAAYYDTGGEGVAYHDTDSQNHGSGALNPLDGSYLHAFRAQEGVDISFTKFENPGIEVDDSPFNHVVPPVDQLYVGWTEPGEWFNLTVDVAHDGEYVGDLLYTSQHGGTIAIDVNGAPATGDLTLPATADLADTVAWRQWHHWDEAKGVIRLKLTAGLNRLTVRVQSGGDMNFATLTFREAAAAPDAHQAAAAMGMGFNLGQMFDNTQHPPTLAAAKPKIDAYYDRGFRVVRIPVTWTEPVGGVVIADPMTGRVDRGSDRLNALKAVVDYALSKPGLYVVLNAHHEKDLKDFTRAKVLETLWSDISDIFRDRDHRLLFEILNEPHLSNRDAMPPEHLRHMTGLAYRQIRSDDVRRIVIIGGNQWFAAAEMARTWPDLETVGGGKDPYVMATFHHYDPWTFSGDNQGDYADPWTAADIARPMQAMADWAQTVGGGMPVFIGEWGVGWQSRYKTMNCNNIRQWYAQFPRHAATMAMPTAVWDDGGWFQVYDHATDQFGNNLIDCMERGCVVAPRERFHPDCL</sequence>
<keyword evidence="4" id="KW-0119">Carbohydrate metabolism</keyword>
<dbReference type="PROSITE" id="PS00659">
    <property type="entry name" value="GLYCOSYL_HYDROL_F5"/>
    <property type="match status" value="1"/>
</dbReference>
<evidence type="ECO:0000313" key="11">
    <source>
        <dbReference type="Proteomes" id="UP000006512"/>
    </source>
</evidence>
<proteinExistence type="inferred from homology"/>
<feature type="chain" id="PRO_5003314129" evidence="8">
    <location>
        <begin position="31"/>
        <end position="576"/>
    </location>
</feature>
<keyword evidence="8" id="KW-0732">Signal</keyword>
<dbReference type="Gene3D" id="2.60.120.260">
    <property type="entry name" value="Galactose-binding domain-like"/>
    <property type="match status" value="1"/>
</dbReference>
<keyword evidence="2 7" id="KW-0378">Hydrolase</keyword>
<evidence type="ECO:0000256" key="5">
    <source>
        <dbReference type="ARBA" id="ARBA00023295"/>
    </source>
</evidence>
<dbReference type="SUPFAM" id="SSF51445">
    <property type="entry name" value="(Trans)glycosidases"/>
    <property type="match status" value="1"/>
</dbReference>
<dbReference type="GO" id="GO:0030246">
    <property type="term" value="F:carbohydrate binding"/>
    <property type="evidence" value="ECO:0007669"/>
    <property type="project" value="InterPro"/>
</dbReference>
<gene>
    <name evidence="10" type="ORF">ABI_13690</name>
</gene>
<feature type="signal peptide" evidence="8">
    <location>
        <begin position="1"/>
        <end position="30"/>
    </location>
</feature>
<dbReference type="PROSITE" id="PS51175">
    <property type="entry name" value="CBM6"/>
    <property type="match status" value="1"/>
</dbReference>
<evidence type="ECO:0000313" key="10">
    <source>
        <dbReference type="EMBL" id="EGF92930.1"/>
    </source>
</evidence>
<evidence type="ECO:0000256" key="4">
    <source>
        <dbReference type="ARBA" id="ARBA00023277"/>
    </source>
</evidence>
<evidence type="ECO:0000256" key="6">
    <source>
        <dbReference type="ARBA" id="ARBA00023326"/>
    </source>
</evidence>
<dbReference type="SUPFAM" id="SSF49785">
    <property type="entry name" value="Galactose-binding domain-like"/>
    <property type="match status" value="1"/>
</dbReference>
<evidence type="ECO:0000256" key="1">
    <source>
        <dbReference type="ARBA" id="ARBA00005641"/>
    </source>
</evidence>
<evidence type="ECO:0000256" key="2">
    <source>
        <dbReference type="ARBA" id="ARBA00022801"/>
    </source>
</evidence>
<accession>F4QI63</accession>
<evidence type="ECO:0000256" key="7">
    <source>
        <dbReference type="RuleBase" id="RU361153"/>
    </source>
</evidence>
<organism evidence="10 11">
    <name type="scientific">Asticcacaulis biprosthecium C19</name>
    <dbReference type="NCBI Taxonomy" id="715226"/>
    <lineage>
        <taxon>Bacteria</taxon>
        <taxon>Pseudomonadati</taxon>
        <taxon>Pseudomonadota</taxon>
        <taxon>Alphaproteobacteria</taxon>
        <taxon>Caulobacterales</taxon>
        <taxon>Caulobacteraceae</taxon>
        <taxon>Asticcacaulis</taxon>
    </lineage>
</organism>
<dbReference type="eggNOG" id="COG2730">
    <property type="taxonomic scope" value="Bacteria"/>
</dbReference>